<dbReference type="GO" id="GO:0035556">
    <property type="term" value="P:intracellular signal transduction"/>
    <property type="evidence" value="ECO:0007669"/>
    <property type="project" value="InterPro"/>
</dbReference>
<evidence type="ECO:0000313" key="4">
    <source>
        <dbReference type="EMBL" id="KRQ92724.1"/>
    </source>
</evidence>
<dbReference type="Gene3D" id="1.25.40.10">
    <property type="entry name" value="Tetratricopeptide repeat domain"/>
    <property type="match status" value="1"/>
</dbReference>
<dbReference type="GO" id="GO:0005524">
    <property type="term" value="F:ATP binding"/>
    <property type="evidence" value="ECO:0007669"/>
    <property type="project" value="UniProtKB-KW"/>
</dbReference>
<organism evidence="4 5">
    <name type="scientific">Bradyrhizobium jicamae</name>
    <dbReference type="NCBI Taxonomy" id="280332"/>
    <lineage>
        <taxon>Bacteria</taxon>
        <taxon>Pseudomonadati</taxon>
        <taxon>Pseudomonadota</taxon>
        <taxon>Alphaproteobacteria</taxon>
        <taxon>Hyphomicrobiales</taxon>
        <taxon>Nitrobacteraceae</taxon>
        <taxon>Bradyrhizobium</taxon>
    </lineage>
</organism>
<evidence type="ECO:0000259" key="3">
    <source>
        <dbReference type="PROSITE" id="PS50125"/>
    </source>
</evidence>
<dbReference type="PANTHER" id="PTHR16305:SF28">
    <property type="entry name" value="GUANYLATE CYCLASE DOMAIN-CONTAINING PROTEIN"/>
    <property type="match status" value="1"/>
</dbReference>
<dbReference type="Pfam" id="PF00211">
    <property type="entry name" value="Guanylate_cyc"/>
    <property type="match status" value="1"/>
</dbReference>
<dbReference type="SUPFAM" id="SSF48452">
    <property type="entry name" value="TPR-like"/>
    <property type="match status" value="1"/>
</dbReference>
<reference evidence="4 5" key="1">
    <citation type="submission" date="2014-03" db="EMBL/GenBank/DDBJ databases">
        <title>Bradyrhizobium valentinum sp. nov., isolated from effective nodules of Lupinus mariae-josephae, a lupine endemic of basic-lime soils in Eastern Spain.</title>
        <authorList>
            <person name="Duran D."/>
            <person name="Rey L."/>
            <person name="Navarro A."/>
            <person name="Busquets A."/>
            <person name="Imperial J."/>
            <person name="Ruiz-Argueso T."/>
        </authorList>
    </citation>
    <scope>NUCLEOTIDE SEQUENCE [LARGE SCALE GENOMIC DNA]</scope>
    <source>
        <strain evidence="4 5">PAC68</strain>
    </source>
</reference>
<dbReference type="GO" id="GO:0005737">
    <property type="term" value="C:cytoplasm"/>
    <property type="evidence" value="ECO:0007669"/>
    <property type="project" value="TreeGrafter"/>
</dbReference>
<dbReference type="InterPro" id="IPR001054">
    <property type="entry name" value="A/G_cyclase"/>
</dbReference>
<dbReference type="Pfam" id="PF13191">
    <property type="entry name" value="AAA_16"/>
    <property type="match status" value="1"/>
</dbReference>
<dbReference type="PANTHER" id="PTHR16305">
    <property type="entry name" value="TESTICULAR SOLUBLE ADENYLYL CYCLASE"/>
    <property type="match status" value="1"/>
</dbReference>
<dbReference type="OrthoDB" id="9785312at2"/>
<dbReference type="SMART" id="SM00044">
    <property type="entry name" value="CYCc"/>
    <property type="match status" value="1"/>
</dbReference>
<dbReference type="SUPFAM" id="SSF52540">
    <property type="entry name" value="P-loop containing nucleoside triphosphate hydrolases"/>
    <property type="match status" value="1"/>
</dbReference>
<gene>
    <name evidence="4" type="ORF">CQ12_26440</name>
</gene>
<evidence type="ECO:0000256" key="1">
    <source>
        <dbReference type="ARBA" id="ARBA00022741"/>
    </source>
</evidence>
<evidence type="ECO:0000313" key="5">
    <source>
        <dbReference type="Proteomes" id="UP000050863"/>
    </source>
</evidence>
<keyword evidence="2" id="KW-0067">ATP-binding</keyword>
<dbReference type="InterPro" id="IPR011990">
    <property type="entry name" value="TPR-like_helical_dom_sf"/>
</dbReference>
<dbReference type="AlphaFoldDB" id="A0A0R3KHQ8"/>
<keyword evidence="1" id="KW-0547">Nucleotide-binding</keyword>
<dbReference type="STRING" id="280332.CQ12_26440"/>
<protein>
    <recommendedName>
        <fullName evidence="3">Guanylate cyclase domain-containing protein</fullName>
    </recommendedName>
</protein>
<evidence type="ECO:0000256" key="2">
    <source>
        <dbReference type="ARBA" id="ARBA00022840"/>
    </source>
</evidence>
<accession>A0A0R3KHQ8</accession>
<dbReference type="InterPro" id="IPR041664">
    <property type="entry name" value="AAA_16"/>
</dbReference>
<dbReference type="RefSeq" id="WP_057840907.1">
    <property type="nucleotide sequence ID" value="NZ_LLXZ01000234.1"/>
</dbReference>
<keyword evidence="5" id="KW-1185">Reference proteome</keyword>
<dbReference type="Proteomes" id="UP000050863">
    <property type="component" value="Unassembled WGS sequence"/>
</dbReference>
<name>A0A0R3KHQ8_9BRAD</name>
<comment type="caution">
    <text evidence="4">The sequence shown here is derived from an EMBL/GenBank/DDBJ whole genome shotgun (WGS) entry which is preliminary data.</text>
</comment>
<dbReference type="GO" id="GO:0004016">
    <property type="term" value="F:adenylate cyclase activity"/>
    <property type="evidence" value="ECO:0007669"/>
    <property type="project" value="TreeGrafter"/>
</dbReference>
<dbReference type="EMBL" id="LLXZ01000234">
    <property type="protein sequence ID" value="KRQ92724.1"/>
    <property type="molecule type" value="Genomic_DNA"/>
</dbReference>
<dbReference type="InterPro" id="IPR029787">
    <property type="entry name" value="Nucleotide_cyclase"/>
</dbReference>
<feature type="domain" description="Guanylate cyclase" evidence="3">
    <location>
        <begin position="35"/>
        <end position="167"/>
    </location>
</feature>
<dbReference type="GO" id="GO:0009190">
    <property type="term" value="P:cyclic nucleotide biosynthetic process"/>
    <property type="evidence" value="ECO:0007669"/>
    <property type="project" value="InterPro"/>
</dbReference>
<proteinExistence type="predicted"/>
<dbReference type="SUPFAM" id="SSF55073">
    <property type="entry name" value="Nucleotide cyclase"/>
    <property type="match status" value="1"/>
</dbReference>
<dbReference type="Gene3D" id="3.30.70.1230">
    <property type="entry name" value="Nucleotide cyclase"/>
    <property type="match status" value="1"/>
</dbReference>
<dbReference type="CDD" id="cd07302">
    <property type="entry name" value="CHD"/>
    <property type="match status" value="1"/>
</dbReference>
<dbReference type="InterPro" id="IPR027417">
    <property type="entry name" value="P-loop_NTPase"/>
</dbReference>
<sequence length="1073" mass="117598">MSSEPKPDHSGGLQRTQAPPNVENEALHAERRQLTVVFVDIVGSTPLSERIDPEEFFAVIRTYRDICDEQIRRYDGHIARMIGDGLLAYFGVPQAHENDPERAVRASLAIAAAIKEHKFLLSDRSFVRLGVRIGVNTGVVVVGSVPGEPPDRREVFGSSAHVAARLQGLAGEHGVVVGLSTYELTRGTFSYAPLGRQSLKGVEEPVEAWRAEALASSESRFDRARRSPLAPMINRTSESALLAEMWQQSVAGSGQVGVISGEPGIGKSRLIRQFRSSLGASPRDVLSLQCSPFHVNTPLAPEIERLTRATGIHETDDAELALAKLRSLLARAVTDVGQALRYYGAVLSIPACSGYEPADLGSPSERERAFQVFIDVLLAASRKLPILGIVEDVQWMDPTTIELLVRVIAHCPGERIMVLITHRDDYTADWLSSPAIRRITLQKLAVHECEQMVAAVAGSDIVPRRITSQIVERTDGVPLFVEEFTRAVVDSGAAPRAAESPVPSGKLPDTLVPASIHDSLMERLDRLGPAKRVAQIASVFGRRFNYEGIFSVLPGKGSTLKSALRALESAGIVYRIDESQGTVFTFKHAMIQEVAYSSLLNEERRELHARVASWLLQEAAIGESSQPAVLGYHYARAGNIPEAIEAWLQAGKSALRRSATKEAVAHLREGLSLIPKMPASPRRFEAEIGLQSNLAMAYTANAGWSDPNVYGPYSRALKLCASHGTIREKATVLWGSTIAKLVNCELAKGLEHAQDFVRRAEEWRDDEAALMAYTAAVIANFFLGRLEQASELASLVSARYNPREHGKLVQIYQHDPMIVSLVYSGHIEWLLGRPGRARECCVAARQLAKEIGHPFMLAFASILGVSDHWYEGDLAANLASVKRGLKVADEYGYPMYRVIGPLWATAALATRGPAPEVLEQLCGLLDKLPAENRCIQMPLYRILLATEFGRIGQVERARSFAASAEALVKRTGERWAAPEIYRIHGSLLCREPLRDDRAAMRLFKRSLTSARKLGAVGWELRTAISIARLLSAGENVSGRAEARDLLISTRAKFASTETSRDLREADDLVRALN</sequence>
<dbReference type="PROSITE" id="PS50125">
    <property type="entry name" value="GUANYLATE_CYCLASE_2"/>
    <property type="match status" value="1"/>
</dbReference>